<dbReference type="InterPro" id="IPR046171">
    <property type="entry name" value="DUF6173"/>
</dbReference>
<organism evidence="1 2">
    <name type="scientific">Ruegeria arenilitoris</name>
    <dbReference type="NCBI Taxonomy" id="1173585"/>
    <lineage>
        <taxon>Bacteria</taxon>
        <taxon>Pseudomonadati</taxon>
        <taxon>Pseudomonadota</taxon>
        <taxon>Alphaproteobacteria</taxon>
        <taxon>Rhodobacterales</taxon>
        <taxon>Roseobacteraceae</taxon>
        <taxon>Ruegeria</taxon>
    </lineage>
</organism>
<reference evidence="2" key="1">
    <citation type="submission" date="2017-05" db="EMBL/GenBank/DDBJ databases">
        <authorList>
            <person name="Rodrigo-Torres L."/>
            <person name="Arahal R. D."/>
            <person name="Lucena T."/>
        </authorList>
    </citation>
    <scope>NUCLEOTIDE SEQUENCE [LARGE SCALE GENOMIC DNA]</scope>
    <source>
        <strain evidence="2">CECT 8715</strain>
    </source>
</reference>
<sequence>MRAERTAHGCISAKVETMQDKIETSAEVAEAAALPRCYEVHCDPDSTSGTKDLPEPLRQPVDSKSPAQWAYERLILYIQNFEQTLDADHEVAMGFTGGDAGVMRIEGMGYFDPDVITFYGSDGSGARTQLVQHVTQLNVMLRALPKTVEDKPANRIGFRLAAKLEES</sequence>
<protein>
    <submittedName>
        <fullName evidence="1">Uncharacterized protein</fullName>
    </submittedName>
</protein>
<dbReference type="EMBL" id="FXYG01000002">
    <property type="protein sequence ID" value="SMX41438.1"/>
    <property type="molecule type" value="Genomic_DNA"/>
</dbReference>
<name>A0A238KF58_9RHOB</name>
<accession>A0A238KF58</accession>
<proteinExistence type="predicted"/>
<dbReference type="AlphaFoldDB" id="A0A238KF58"/>
<evidence type="ECO:0000313" key="2">
    <source>
        <dbReference type="Proteomes" id="UP000202485"/>
    </source>
</evidence>
<evidence type="ECO:0000313" key="1">
    <source>
        <dbReference type="EMBL" id="SMX41438.1"/>
    </source>
</evidence>
<dbReference type="Proteomes" id="UP000202485">
    <property type="component" value="Unassembled WGS sequence"/>
</dbReference>
<keyword evidence="2" id="KW-1185">Reference proteome</keyword>
<dbReference type="Pfam" id="PF19670">
    <property type="entry name" value="DUF6173"/>
    <property type="match status" value="1"/>
</dbReference>
<gene>
    <name evidence="1" type="ORF">RUA8715_02028</name>
</gene>